<feature type="region of interest" description="Disordered" evidence="1">
    <location>
        <begin position="160"/>
        <end position="204"/>
    </location>
</feature>
<feature type="compositionally biased region" description="Low complexity" evidence="1">
    <location>
        <begin position="170"/>
        <end position="180"/>
    </location>
</feature>
<sequence length="466" mass="46811">MAGEFAYYYRSLLAALGERPGWYGVFAERDPEAAAAYSSGRQVPPWDVVRTMLRDVAANAGAADTDPAEAGRAYALHRAATAAEDAAQGAPHVLRGRLESAVRARDGAAARARGAARAYEDAGGASGPAAARLANGLAWARDDLARASARCEELRGRLTGVAGPTGSTGLAGPAGVARPGPADERPETVAPTPTGVDRPAEETVVPRRPTGARFAGSGGGESAGSTAEGAVPAAGGRVRSAAPRGARFAGAPAAVVVEAVLPGQAGPATGPLPSGARFAGAPKASEPAAAAAPARDPRWTAEAQAGAARLGALRRAGESGAAYLVLCAAAEGPADRIPYVVRELERTGLGADVATLLWEIAALPPHPLAEAVAALAADGRGPDCRTLLRQAAGRPPEDVAVVADLLQQAGRTGESGELLETLARSRPAATAAAVARTRTSLAEPLLAAAARVSRACRRDVSAALRG</sequence>
<gene>
    <name evidence="2" type="ORF">SAMN05216223_103343</name>
</gene>
<dbReference type="AlphaFoldDB" id="A0A1H5XPA4"/>
<accession>A0A1H5XPA4</accession>
<dbReference type="EMBL" id="FNVU01000003">
    <property type="protein sequence ID" value="SEG13257.1"/>
    <property type="molecule type" value="Genomic_DNA"/>
</dbReference>
<organism evidence="2 3">
    <name type="scientific">Actinacidiphila yanglinensis</name>
    <dbReference type="NCBI Taxonomy" id="310779"/>
    <lineage>
        <taxon>Bacteria</taxon>
        <taxon>Bacillati</taxon>
        <taxon>Actinomycetota</taxon>
        <taxon>Actinomycetes</taxon>
        <taxon>Kitasatosporales</taxon>
        <taxon>Streptomycetaceae</taxon>
        <taxon>Actinacidiphila</taxon>
    </lineage>
</organism>
<feature type="region of interest" description="Disordered" evidence="1">
    <location>
        <begin position="271"/>
        <end position="300"/>
    </location>
</feature>
<evidence type="ECO:0008006" key="4">
    <source>
        <dbReference type="Google" id="ProtNLM"/>
    </source>
</evidence>
<feature type="region of interest" description="Disordered" evidence="1">
    <location>
        <begin position="212"/>
        <end position="231"/>
    </location>
</feature>
<reference evidence="2 3" key="1">
    <citation type="submission" date="2016-10" db="EMBL/GenBank/DDBJ databases">
        <authorList>
            <person name="de Groot N.N."/>
        </authorList>
    </citation>
    <scope>NUCLEOTIDE SEQUENCE [LARGE SCALE GENOMIC DNA]</scope>
    <source>
        <strain evidence="2 3">CGMCC 4.2023</strain>
    </source>
</reference>
<dbReference type="OrthoDB" id="4336488at2"/>
<protein>
    <recommendedName>
        <fullName evidence="4">UL36 very large tegument protein</fullName>
    </recommendedName>
</protein>
<dbReference type="Proteomes" id="UP000236754">
    <property type="component" value="Unassembled WGS sequence"/>
</dbReference>
<keyword evidence="3" id="KW-1185">Reference proteome</keyword>
<evidence type="ECO:0000313" key="3">
    <source>
        <dbReference type="Proteomes" id="UP000236754"/>
    </source>
</evidence>
<dbReference type="RefSeq" id="WP_146088219.1">
    <property type="nucleotide sequence ID" value="NZ_FNVU01000003.1"/>
</dbReference>
<evidence type="ECO:0000256" key="1">
    <source>
        <dbReference type="SAM" id="MobiDB-lite"/>
    </source>
</evidence>
<proteinExistence type="predicted"/>
<evidence type="ECO:0000313" key="2">
    <source>
        <dbReference type="EMBL" id="SEG13257.1"/>
    </source>
</evidence>
<name>A0A1H5XPA4_9ACTN</name>
<feature type="compositionally biased region" description="Low complexity" evidence="1">
    <location>
        <begin position="279"/>
        <end position="294"/>
    </location>
</feature>